<reference evidence="1" key="1">
    <citation type="submission" date="2022-11" db="EMBL/GenBank/DDBJ databases">
        <title>Chromosome-level genome of Pogonophryne albipinna.</title>
        <authorList>
            <person name="Jo E."/>
        </authorList>
    </citation>
    <scope>NUCLEOTIDE SEQUENCE</scope>
    <source>
        <strain evidence="1">SGF0006</strain>
        <tissue evidence="1">Muscle</tissue>
    </source>
</reference>
<protein>
    <submittedName>
        <fullName evidence="1">Uncharacterized protein</fullName>
    </submittedName>
</protein>
<organism evidence="1 2">
    <name type="scientific">Pogonophryne albipinna</name>
    <dbReference type="NCBI Taxonomy" id="1090488"/>
    <lineage>
        <taxon>Eukaryota</taxon>
        <taxon>Metazoa</taxon>
        <taxon>Chordata</taxon>
        <taxon>Craniata</taxon>
        <taxon>Vertebrata</taxon>
        <taxon>Euteleostomi</taxon>
        <taxon>Actinopterygii</taxon>
        <taxon>Neopterygii</taxon>
        <taxon>Teleostei</taxon>
        <taxon>Neoteleostei</taxon>
        <taxon>Acanthomorphata</taxon>
        <taxon>Eupercaria</taxon>
        <taxon>Perciformes</taxon>
        <taxon>Notothenioidei</taxon>
        <taxon>Pogonophryne</taxon>
    </lineage>
</organism>
<name>A0AAD6BF10_9TELE</name>
<accession>A0AAD6BF10</accession>
<dbReference type="Proteomes" id="UP001219934">
    <property type="component" value="Unassembled WGS sequence"/>
</dbReference>
<evidence type="ECO:0000313" key="2">
    <source>
        <dbReference type="Proteomes" id="UP001219934"/>
    </source>
</evidence>
<keyword evidence="2" id="KW-1185">Reference proteome</keyword>
<gene>
    <name evidence="1" type="ORF">JOQ06_011430</name>
</gene>
<dbReference type="AlphaFoldDB" id="A0AAD6BF10"/>
<sequence length="69" mass="8028">MNSIRQVPTRVKTRRTEANLGAEREQFDKQQKFNCIPLVIEFLSTADSCRTETPHCRSTLSSLCRPRFQ</sequence>
<comment type="caution">
    <text evidence="1">The sequence shown here is derived from an EMBL/GenBank/DDBJ whole genome shotgun (WGS) entry which is preliminary data.</text>
</comment>
<dbReference type="EMBL" id="JAPTMU010000006">
    <property type="protein sequence ID" value="KAJ4941551.1"/>
    <property type="molecule type" value="Genomic_DNA"/>
</dbReference>
<feature type="non-terminal residue" evidence="1">
    <location>
        <position position="1"/>
    </location>
</feature>
<proteinExistence type="predicted"/>
<evidence type="ECO:0000313" key="1">
    <source>
        <dbReference type="EMBL" id="KAJ4941551.1"/>
    </source>
</evidence>